<sequence>MGCGFRDFCNRPIIPLPPEFPEACLRRLGRLKGLFFTFSHFCYSPLSSEFSLSKISLFHWCSPPLAYLFFETAKKKSCQNVCNLRVLSPAERELYDWVDAEVFTQSSVLASEHLPELRCEMRLAQDLASERDYVLEAAGPSDRLPFRALEDRTHFLWVYVELFTRLGVRLPFSDFQREVLTRCQVAASQLHLNGWGFLRTFERVCLHFGFRLSWRIFLYTYQLHAPPPRNGFLSFRAYQGRRLFDAFEESIQEFKWHYFKVFPLPGTRPFWLDDEGKPYPWVYWNSEARECRVMALDPLETLAFDFLQSLPVALGKRSNFRCRWILDHSDAEVGAFLDSLLANMEKQSRFDRLKQKMAEVAGVGPRSVLPHVRAPPTTSGASASSQAVLASAPIALAAPNPLPVAAKKGGSSKDPAGKPFPVQGEEGAKEDPSADLQRKGRKRKAPGTAAEEAALGADSSWVHKLLGTAQHLACQLTACLQIGIEKAFAFKVQMEKELASLKDQVNVLTVERDSALAAPLLNAEIKSLTQRLQFSEGERLSALARMTEVEERAKVQAAELESYRAALLKEKKEAEGLAKSLREKQTALDGAEAATAHWRDEWKSLAEETGDMVQETFEILMDQVRHLHSAIDFSMISLDTRWDPKAKRIYNPKAEAQEQLEPMAEEQPSPEAGVPAGGDAQEVVPEASAKEGGECPAPNV</sequence>
<dbReference type="Proteomes" id="UP001341840">
    <property type="component" value="Unassembled WGS sequence"/>
</dbReference>
<gene>
    <name evidence="3" type="ORF">PIB30_088782</name>
</gene>
<evidence type="ECO:0000256" key="2">
    <source>
        <dbReference type="SAM" id="MobiDB-lite"/>
    </source>
</evidence>
<keyword evidence="4" id="KW-1185">Reference proteome</keyword>
<feature type="compositionally biased region" description="Basic and acidic residues" evidence="2">
    <location>
        <begin position="426"/>
        <end position="438"/>
    </location>
</feature>
<evidence type="ECO:0000313" key="3">
    <source>
        <dbReference type="EMBL" id="MED6152103.1"/>
    </source>
</evidence>
<evidence type="ECO:0000313" key="4">
    <source>
        <dbReference type="Proteomes" id="UP001341840"/>
    </source>
</evidence>
<comment type="caution">
    <text evidence="3">The sequence shown here is derived from an EMBL/GenBank/DDBJ whole genome shotgun (WGS) entry which is preliminary data.</text>
</comment>
<organism evidence="3 4">
    <name type="scientific">Stylosanthes scabra</name>
    <dbReference type="NCBI Taxonomy" id="79078"/>
    <lineage>
        <taxon>Eukaryota</taxon>
        <taxon>Viridiplantae</taxon>
        <taxon>Streptophyta</taxon>
        <taxon>Embryophyta</taxon>
        <taxon>Tracheophyta</taxon>
        <taxon>Spermatophyta</taxon>
        <taxon>Magnoliopsida</taxon>
        <taxon>eudicotyledons</taxon>
        <taxon>Gunneridae</taxon>
        <taxon>Pentapetalae</taxon>
        <taxon>rosids</taxon>
        <taxon>fabids</taxon>
        <taxon>Fabales</taxon>
        <taxon>Fabaceae</taxon>
        <taxon>Papilionoideae</taxon>
        <taxon>50 kb inversion clade</taxon>
        <taxon>dalbergioids sensu lato</taxon>
        <taxon>Dalbergieae</taxon>
        <taxon>Pterocarpus clade</taxon>
        <taxon>Stylosanthes</taxon>
    </lineage>
</organism>
<dbReference type="EMBL" id="JASCZI010092248">
    <property type="protein sequence ID" value="MED6152103.1"/>
    <property type="molecule type" value="Genomic_DNA"/>
</dbReference>
<proteinExistence type="predicted"/>
<evidence type="ECO:0000256" key="1">
    <source>
        <dbReference type="SAM" id="Coils"/>
    </source>
</evidence>
<reference evidence="3 4" key="1">
    <citation type="journal article" date="2023" name="Plants (Basel)">
        <title>Bridging the Gap: Combining Genomics and Transcriptomics Approaches to Understand Stylosanthes scabra, an Orphan Legume from the Brazilian Caatinga.</title>
        <authorList>
            <person name="Ferreira-Neto J.R.C."/>
            <person name="da Silva M.D."/>
            <person name="Binneck E."/>
            <person name="de Melo N.F."/>
            <person name="da Silva R.H."/>
            <person name="de Melo A.L.T.M."/>
            <person name="Pandolfi V."/>
            <person name="Bustamante F.O."/>
            <person name="Brasileiro-Vidal A.C."/>
            <person name="Benko-Iseppon A.M."/>
        </authorList>
    </citation>
    <scope>NUCLEOTIDE SEQUENCE [LARGE SCALE GENOMIC DNA]</scope>
    <source>
        <tissue evidence="3">Leaves</tissue>
    </source>
</reference>
<accession>A0ABU6TW36</accession>
<feature type="coiled-coil region" evidence="1">
    <location>
        <begin position="546"/>
        <end position="584"/>
    </location>
</feature>
<keyword evidence="1" id="KW-0175">Coiled coil</keyword>
<feature type="region of interest" description="Disordered" evidence="2">
    <location>
        <begin position="405"/>
        <end position="452"/>
    </location>
</feature>
<feature type="region of interest" description="Disordered" evidence="2">
    <location>
        <begin position="652"/>
        <end position="700"/>
    </location>
</feature>
<protein>
    <submittedName>
        <fullName evidence="3">Uncharacterized protein</fullName>
    </submittedName>
</protein>
<name>A0ABU6TW36_9FABA</name>